<proteinExistence type="predicted"/>
<dbReference type="Proteomes" id="UP000460298">
    <property type="component" value="Unassembled WGS sequence"/>
</dbReference>
<organism evidence="1 2">
    <name type="scientific">Leptonema illini</name>
    <dbReference type="NCBI Taxonomy" id="183"/>
    <lineage>
        <taxon>Bacteria</taxon>
        <taxon>Pseudomonadati</taxon>
        <taxon>Spirochaetota</taxon>
        <taxon>Spirochaetia</taxon>
        <taxon>Leptospirales</taxon>
        <taxon>Leptospiraceae</taxon>
        <taxon>Leptonema</taxon>
    </lineage>
</organism>
<evidence type="ECO:0000313" key="2">
    <source>
        <dbReference type="Proteomes" id="UP000460298"/>
    </source>
</evidence>
<protein>
    <submittedName>
        <fullName evidence="1">Uncharacterized protein</fullName>
    </submittedName>
</protein>
<gene>
    <name evidence="1" type="ORF">F9K24_02560</name>
</gene>
<comment type="caution">
    <text evidence="1">The sequence shown here is derived from an EMBL/GenBank/DDBJ whole genome shotgun (WGS) entry which is preliminary data.</text>
</comment>
<reference evidence="1 2" key="1">
    <citation type="submission" date="2019-10" db="EMBL/GenBank/DDBJ databases">
        <title>Extracellular Electron Transfer in a Candidatus Methanoperedens spp. Enrichment Culture.</title>
        <authorList>
            <person name="Berger S."/>
            <person name="Rangel Shaw D."/>
            <person name="Berben T."/>
            <person name="In 'T Zandt M."/>
            <person name="Frank J."/>
            <person name="Reimann J."/>
            <person name="Jetten M.S.M."/>
            <person name="Welte C.U."/>
        </authorList>
    </citation>
    <scope>NUCLEOTIDE SEQUENCE [LARGE SCALE GENOMIC DNA]</scope>
    <source>
        <strain evidence="1">SB12</strain>
    </source>
</reference>
<accession>A0A833H440</accession>
<dbReference type="RefSeq" id="WP_002771819.1">
    <property type="nucleotide sequence ID" value="NZ_JQDG01000038.1"/>
</dbReference>
<name>A0A833H440_9LEPT</name>
<dbReference type="EMBL" id="WBUI01000002">
    <property type="protein sequence ID" value="KAB2934680.1"/>
    <property type="molecule type" value="Genomic_DNA"/>
</dbReference>
<dbReference type="AlphaFoldDB" id="A0A833H440"/>
<sequence>MVQAPTAEELLERLKGFLEVHTKSRILKSDVPTMLMYIRACHANQNKKPKDQTINFLLLRFREQVLDQAPDERQRIIGDFLIDEMNKFYN</sequence>
<evidence type="ECO:0000313" key="1">
    <source>
        <dbReference type="EMBL" id="KAB2934680.1"/>
    </source>
</evidence>